<accession>A0A2T4ZBR1</accession>
<gene>
    <name evidence="3" type="ORF">C8J48_1941</name>
</gene>
<keyword evidence="1" id="KW-0812">Transmembrane</keyword>
<evidence type="ECO:0000313" key="4">
    <source>
        <dbReference type="Proteomes" id="UP000241639"/>
    </source>
</evidence>
<proteinExistence type="predicted"/>
<dbReference type="Proteomes" id="UP000241639">
    <property type="component" value="Unassembled WGS sequence"/>
</dbReference>
<dbReference type="AlphaFoldDB" id="A0A2T4ZBR1"/>
<evidence type="ECO:0000259" key="2">
    <source>
        <dbReference type="Pfam" id="PF07331"/>
    </source>
</evidence>
<feature type="transmembrane region" description="Helical" evidence="1">
    <location>
        <begin position="40"/>
        <end position="62"/>
    </location>
</feature>
<reference evidence="3 4" key="1">
    <citation type="submission" date="2018-04" db="EMBL/GenBank/DDBJ databases">
        <title>Genomic Encyclopedia of Archaeal and Bacterial Type Strains, Phase II (KMG-II): from individual species to whole genera.</title>
        <authorList>
            <person name="Goeker M."/>
        </authorList>
    </citation>
    <scope>NUCLEOTIDE SEQUENCE [LARGE SCALE GENOMIC DNA]</scope>
    <source>
        <strain evidence="3 4">DSM 45169</strain>
    </source>
</reference>
<evidence type="ECO:0000256" key="1">
    <source>
        <dbReference type="SAM" id="Phobius"/>
    </source>
</evidence>
<evidence type="ECO:0000313" key="3">
    <source>
        <dbReference type="EMBL" id="PTM59329.1"/>
    </source>
</evidence>
<feature type="domain" description="DUF1468" evidence="2">
    <location>
        <begin position="13"/>
        <end position="144"/>
    </location>
</feature>
<feature type="transmembrane region" description="Helical" evidence="1">
    <location>
        <begin position="7"/>
        <end position="28"/>
    </location>
</feature>
<keyword evidence="4" id="KW-1185">Reference proteome</keyword>
<name>A0A2T4ZBR1_9BACL</name>
<dbReference type="InterPro" id="IPR009936">
    <property type="entry name" value="DUF1468"/>
</dbReference>
<feature type="transmembrane region" description="Helical" evidence="1">
    <location>
        <begin position="82"/>
        <end position="111"/>
    </location>
</feature>
<dbReference type="Pfam" id="PF07331">
    <property type="entry name" value="TctB"/>
    <property type="match status" value="1"/>
</dbReference>
<protein>
    <submittedName>
        <fullName evidence="3">Tripartite tricarboxylate transporter TctB family protein</fullName>
    </submittedName>
</protein>
<dbReference type="EMBL" id="PZZP01000001">
    <property type="protein sequence ID" value="PTM59329.1"/>
    <property type="molecule type" value="Genomic_DNA"/>
</dbReference>
<organism evidence="3 4">
    <name type="scientific">Desmospora activa DSM 45169</name>
    <dbReference type="NCBI Taxonomy" id="1121389"/>
    <lineage>
        <taxon>Bacteria</taxon>
        <taxon>Bacillati</taxon>
        <taxon>Bacillota</taxon>
        <taxon>Bacilli</taxon>
        <taxon>Bacillales</taxon>
        <taxon>Thermoactinomycetaceae</taxon>
        <taxon>Desmospora</taxon>
    </lineage>
</organism>
<comment type="caution">
    <text evidence="3">The sequence shown here is derived from an EMBL/GenBank/DDBJ whole genome shotgun (WGS) entry which is preliminary data.</text>
</comment>
<keyword evidence="1" id="KW-0472">Membrane</keyword>
<feature type="transmembrane region" description="Helical" evidence="1">
    <location>
        <begin position="117"/>
        <end position="137"/>
    </location>
</feature>
<dbReference type="RefSeq" id="WP_107726232.1">
    <property type="nucleotide sequence ID" value="NZ_PZZP01000001.1"/>
</dbReference>
<keyword evidence="1" id="KW-1133">Transmembrane helix</keyword>
<sequence length="145" mass="16317">MTKPLSLLFNAGMVLVAVYLFTLTSQFPSPSNPNIPGPAYFPRLMLGLLVILLIADGIRTLLQRRMGPFFSDEEKKGLKKWLYIIGVVLLFVFTLGRLPFLPVMAVVIFAMCKLLQLNWKGSILTTVILSLLVYLIFIKGFHVMI</sequence>